<dbReference type="GO" id="GO:0003919">
    <property type="term" value="F:FMN adenylyltransferase activity"/>
    <property type="evidence" value="ECO:0007669"/>
    <property type="project" value="UniProtKB-UniRule"/>
</dbReference>
<dbReference type="Pfam" id="PF06574">
    <property type="entry name" value="FAD_syn"/>
    <property type="match status" value="1"/>
</dbReference>
<dbReference type="FunFam" id="2.40.30.30:FF:000003">
    <property type="entry name" value="Riboflavin biosynthesis protein"/>
    <property type="match status" value="1"/>
</dbReference>
<dbReference type="GO" id="GO:0005524">
    <property type="term" value="F:ATP binding"/>
    <property type="evidence" value="ECO:0007669"/>
    <property type="project" value="UniProtKB-UniRule"/>
</dbReference>
<dbReference type="InterPro" id="IPR015864">
    <property type="entry name" value="FAD_synthase"/>
</dbReference>
<dbReference type="NCBIfam" id="TIGR00083">
    <property type="entry name" value="ribF"/>
    <property type="match status" value="1"/>
</dbReference>
<evidence type="ECO:0000259" key="16">
    <source>
        <dbReference type="SMART" id="SM00904"/>
    </source>
</evidence>
<dbReference type="SMART" id="SM00904">
    <property type="entry name" value="Flavokinase"/>
    <property type="match status" value="1"/>
</dbReference>
<comment type="catalytic activity">
    <reaction evidence="13 15">
        <text>riboflavin + ATP = FMN + ADP + H(+)</text>
        <dbReference type="Rhea" id="RHEA:14357"/>
        <dbReference type="ChEBI" id="CHEBI:15378"/>
        <dbReference type="ChEBI" id="CHEBI:30616"/>
        <dbReference type="ChEBI" id="CHEBI:57986"/>
        <dbReference type="ChEBI" id="CHEBI:58210"/>
        <dbReference type="ChEBI" id="CHEBI:456216"/>
        <dbReference type="EC" id="2.7.1.26"/>
    </reaction>
</comment>
<evidence type="ECO:0000256" key="14">
    <source>
        <dbReference type="ARBA" id="ARBA00049494"/>
    </source>
</evidence>
<dbReference type="RefSeq" id="WP_149796580.1">
    <property type="nucleotide sequence ID" value="NZ_FMYT01000001.1"/>
</dbReference>
<keyword evidence="5 15" id="KW-0288">FMN</keyword>
<evidence type="ECO:0000256" key="12">
    <source>
        <dbReference type="ARBA" id="ARBA00023268"/>
    </source>
</evidence>
<keyword evidence="12" id="KW-0511">Multifunctional enzyme</keyword>
<sequence>MQIITSKEYNKYRKSNTCLAIGAFDGLHKGHQLIINEAIKEASENNYPAAVLSFHPHPLEIIPGNPPPPSIVSRRQKISILQEMGVDYYFEQEFNQEFAALRAEEFINEILIGKIRINTVVVGDDFRFAHKNEGNVEILKEMGSLHGYQTKIISQLHASDDRISSTRIRNLLKHGKIKKAKKLLGRPYQMCGKVVHGKKIGRKLGFPTANLKLETNYALPPEGVYAAKVKFDGREYIAAANLGYNPTFNNQDISFEVYILDFEDNLYDKRVCVDIIEFIRDEKDFNTKEELIAQMEQDVLYTRKLLC</sequence>
<proteinExistence type="inferred from homology"/>
<dbReference type="GO" id="GO:0009398">
    <property type="term" value="P:FMN biosynthetic process"/>
    <property type="evidence" value="ECO:0007669"/>
    <property type="project" value="UniProtKB-UniRule"/>
</dbReference>
<dbReference type="EC" id="2.7.7.2" evidence="15"/>
<dbReference type="UniPathway" id="UPA00277">
    <property type="reaction ID" value="UER00407"/>
</dbReference>
<dbReference type="Pfam" id="PF01687">
    <property type="entry name" value="Flavokinase"/>
    <property type="match status" value="1"/>
</dbReference>
<evidence type="ECO:0000256" key="15">
    <source>
        <dbReference type="PIRNR" id="PIRNR004491"/>
    </source>
</evidence>
<comment type="similarity">
    <text evidence="15">Belongs to the ribF family.</text>
</comment>
<dbReference type="PIRSF" id="PIRSF004491">
    <property type="entry name" value="FAD_Synth"/>
    <property type="match status" value="1"/>
</dbReference>
<evidence type="ECO:0000256" key="7">
    <source>
        <dbReference type="ARBA" id="ARBA00022695"/>
    </source>
</evidence>
<evidence type="ECO:0000256" key="6">
    <source>
        <dbReference type="ARBA" id="ARBA00022679"/>
    </source>
</evidence>
<dbReference type="Gene3D" id="2.40.30.30">
    <property type="entry name" value="Riboflavin kinase-like"/>
    <property type="match status" value="1"/>
</dbReference>
<keyword evidence="8 15" id="KW-0547">Nucleotide-binding</keyword>
<evidence type="ECO:0000256" key="10">
    <source>
        <dbReference type="ARBA" id="ARBA00022827"/>
    </source>
</evidence>
<organism evidence="17 18">
    <name type="scientific">Halanaerobium congolense</name>
    <dbReference type="NCBI Taxonomy" id="54121"/>
    <lineage>
        <taxon>Bacteria</taxon>
        <taxon>Bacillati</taxon>
        <taxon>Bacillota</taxon>
        <taxon>Clostridia</taxon>
        <taxon>Halanaerobiales</taxon>
        <taxon>Halanaerobiaceae</taxon>
        <taxon>Halanaerobium</taxon>
    </lineage>
</organism>
<dbReference type="InterPro" id="IPR023468">
    <property type="entry name" value="Riboflavin_kinase"/>
</dbReference>
<dbReference type="GO" id="GO:0008531">
    <property type="term" value="F:riboflavin kinase activity"/>
    <property type="evidence" value="ECO:0007669"/>
    <property type="project" value="UniProtKB-UniRule"/>
</dbReference>
<dbReference type="Gene3D" id="3.40.50.620">
    <property type="entry name" value="HUPs"/>
    <property type="match status" value="1"/>
</dbReference>
<keyword evidence="11 15" id="KW-0067">ATP-binding</keyword>
<comment type="pathway">
    <text evidence="2 15">Cofactor biosynthesis; FAD biosynthesis; FAD from FMN: step 1/1.</text>
</comment>
<keyword evidence="6 15" id="KW-0808">Transferase</keyword>
<evidence type="ECO:0000256" key="11">
    <source>
        <dbReference type="ARBA" id="ARBA00022840"/>
    </source>
</evidence>
<dbReference type="GO" id="GO:0006747">
    <property type="term" value="P:FAD biosynthetic process"/>
    <property type="evidence" value="ECO:0007669"/>
    <property type="project" value="UniProtKB-UniRule"/>
</dbReference>
<evidence type="ECO:0000256" key="5">
    <source>
        <dbReference type="ARBA" id="ARBA00022643"/>
    </source>
</evidence>
<keyword evidence="9 15" id="KW-0418">Kinase</keyword>
<gene>
    <name evidence="17" type="ORF">SAMN04488597_101304</name>
</gene>
<accession>A0A1G6I7T8</accession>
<protein>
    <recommendedName>
        <fullName evidence="15">Riboflavin biosynthesis protein</fullName>
    </recommendedName>
    <domain>
        <recommendedName>
            <fullName evidence="15">Riboflavin kinase</fullName>
            <ecNumber evidence="15">2.7.1.26</ecNumber>
        </recommendedName>
        <alternativeName>
            <fullName evidence="15">Flavokinase</fullName>
        </alternativeName>
    </domain>
    <domain>
        <recommendedName>
            <fullName evidence="15">FMN adenylyltransferase</fullName>
            <ecNumber evidence="15">2.7.7.2</ecNumber>
        </recommendedName>
        <alternativeName>
            <fullName evidence="15">FAD pyrophosphorylase</fullName>
        </alternativeName>
        <alternativeName>
            <fullName evidence="15">FAD synthase</fullName>
        </alternativeName>
    </domain>
</protein>
<evidence type="ECO:0000313" key="18">
    <source>
        <dbReference type="Proteomes" id="UP000324896"/>
    </source>
</evidence>
<evidence type="ECO:0000256" key="4">
    <source>
        <dbReference type="ARBA" id="ARBA00022630"/>
    </source>
</evidence>
<dbReference type="GO" id="GO:0009231">
    <property type="term" value="P:riboflavin biosynthetic process"/>
    <property type="evidence" value="ECO:0007669"/>
    <property type="project" value="InterPro"/>
</dbReference>
<dbReference type="EC" id="2.7.1.26" evidence="15"/>
<comment type="catalytic activity">
    <reaction evidence="14 15">
        <text>FMN + ATP + H(+) = FAD + diphosphate</text>
        <dbReference type="Rhea" id="RHEA:17237"/>
        <dbReference type="ChEBI" id="CHEBI:15378"/>
        <dbReference type="ChEBI" id="CHEBI:30616"/>
        <dbReference type="ChEBI" id="CHEBI:33019"/>
        <dbReference type="ChEBI" id="CHEBI:57692"/>
        <dbReference type="ChEBI" id="CHEBI:58210"/>
        <dbReference type="EC" id="2.7.7.2"/>
    </reaction>
</comment>
<evidence type="ECO:0000256" key="13">
    <source>
        <dbReference type="ARBA" id="ARBA00047880"/>
    </source>
</evidence>
<dbReference type="InterPro" id="IPR023465">
    <property type="entry name" value="Riboflavin_kinase_dom_sf"/>
</dbReference>
<dbReference type="NCBIfam" id="NF004160">
    <property type="entry name" value="PRK05627.1-3"/>
    <property type="match status" value="1"/>
</dbReference>
<dbReference type="AlphaFoldDB" id="A0A1G6I7T8"/>
<reference evidence="17 18" key="1">
    <citation type="submission" date="2016-10" db="EMBL/GenBank/DDBJ databases">
        <authorList>
            <person name="Varghese N."/>
            <person name="Submissions S."/>
        </authorList>
    </citation>
    <scope>NUCLEOTIDE SEQUENCE [LARGE SCALE GENOMIC DNA]</scope>
    <source>
        <strain evidence="17 18">WG10</strain>
    </source>
</reference>
<comment type="pathway">
    <text evidence="3 15">Cofactor biosynthesis; FMN biosynthesis; FMN from riboflavin (ATP route): step 1/1.</text>
</comment>
<evidence type="ECO:0000256" key="9">
    <source>
        <dbReference type="ARBA" id="ARBA00022777"/>
    </source>
</evidence>
<dbReference type="Proteomes" id="UP000324896">
    <property type="component" value="Unassembled WGS sequence"/>
</dbReference>
<dbReference type="CDD" id="cd02064">
    <property type="entry name" value="FAD_synthetase_N"/>
    <property type="match status" value="1"/>
</dbReference>
<keyword evidence="10 15" id="KW-0274">FAD</keyword>
<dbReference type="SUPFAM" id="SSF82114">
    <property type="entry name" value="Riboflavin kinase-like"/>
    <property type="match status" value="1"/>
</dbReference>
<name>A0A1G6I7T8_9FIRM</name>
<dbReference type="InterPro" id="IPR015865">
    <property type="entry name" value="Riboflavin_kinase_bac/euk"/>
</dbReference>
<keyword evidence="4 15" id="KW-0285">Flavoprotein</keyword>
<keyword evidence="7 15" id="KW-0548">Nucleotidyltransferase</keyword>
<dbReference type="PANTHER" id="PTHR22749:SF6">
    <property type="entry name" value="RIBOFLAVIN KINASE"/>
    <property type="match status" value="1"/>
</dbReference>
<dbReference type="UniPathway" id="UPA00276">
    <property type="reaction ID" value="UER00406"/>
</dbReference>
<evidence type="ECO:0000256" key="8">
    <source>
        <dbReference type="ARBA" id="ARBA00022741"/>
    </source>
</evidence>
<feature type="domain" description="Riboflavin kinase" evidence="16">
    <location>
        <begin position="183"/>
        <end position="307"/>
    </location>
</feature>
<dbReference type="InterPro" id="IPR014729">
    <property type="entry name" value="Rossmann-like_a/b/a_fold"/>
</dbReference>
<evidence type="ECO:0000256" key="1">
    <source>
        <dbReference type="ARBA" id="ARBA00002121"/>
    </source>
</evidence>
<comment type="function">
    <text evidence="1">Catalyzes the phosphorylation of riboflavin to FMN followed by the adenylation of FMN to FAD.</text>
</comment>
<evidence type="ECO:0000256" key="3">
    <source>
        <dbReference type="ARBA" id="ARBA00005201"/>
    </source>
</evidence>
<dbReference type="InterPro" id="IPR002606">
    <property type="entry name" value="Riboflavin_kinase_bac"/>
</dbReference>
<dbReference type="NCBIfam" id="NF004162">
    <property type="entry name" value="PRK05627.1-5"/>
    <property type="match status" value="1"/>
</dbReference>
<evidence type="ECO:0000256" key="2">
    <source>
        <dbReference type="ARBA" id="ARBA00004726"/>
    </source>
</evidence>
<dbReference type="SUPFAM" id="SSF52374">
    <property type="entry name" value="Nucleotidylyl transferase"/>
    <property type="match status" value="1"/>
</dbReference>
<dbReference type="EMBL" id="FMYT01000001">
    <property type="protein sequence ID" value="SDC02521.1"/>
    <property type="molecule type" value="Genomic_DNA"/>
</dbReference>
<dbReference type="FunFam" id="3.40.50.620:FF:000021">
    <property type="entry name" value="Riboflavin biosynthesis protein"/>
    <property type="match status" value="1"/>
</dbReference>
<dbReference type="PANTHER" id="PTHR22749">
    <property type="entry name" value="RIBOFLAVIN KINASE/FMN ADENYLYLTRANSFERASE"/>
    <property type="match status" value="1"/>
</dbReference>
<evidence type="ECO:0000313" key="17">
    <source>
        <dbReference type="EMBL" id="SDC02521.1"/>
    </source>
</evidence>